<dbReference type="HOGENOM" id="CLU_098183_2_1_2"/>
<dbReference type="STRING" id="1237085.Ngar_c30990"/>
<reference evidence="5 6" key="1">
    <citation type="journal article" date="2012" name="Environ. Microbiol.">
        <title>The genome of the ammonia-oxidizing Candidatus Nitrososphaera gargensis: insights into metabolic versatility and environmental adaptations.</title>
        <authorList>
            <person name="Spang A."/>
            <person name="Poehlein A."/>
            <person name="Offre P."/>
            <person name="Zumbragel S."/>
            <person name="Haider S."/>
            <person name="Rychlik N."/>
            <person name="Nowka B."/>
            <person name="Schmeisser C."/>
            <person name="Lebedeva E.V."/>
            <person name="Rattei T."/>
            <person name="Bohm C."/>
            <person name="Schmid M."/>
            <person name="Galushko A."/>
            <person name="Hatzenpichler R."/>
            <person name="Weinmaier T."/>
            <person name="Daniel R."/>
            <person name="Schleper C."/>
            <person name="Spieck E."/>
            <person name="Streit W."/>
            <person name="Wagner M."/>
        </authorList>
    </citation>
    <scope>NUCLEOTIDE SEQUENCE [LARGE SCALE GENOMIC DNA]</scope>
    <source>
        <strain evidence="6">Ga9.2</strain>
    </source>
</reference>
<dbReference type="CDD" id="cd01043">
    <property type="entry name" value="DPS"/>
    <property type="match status" value="1"/>
</dbReference>
<dbReference type="PANTHER" id="PTHR42932:SF3">
    <property type="entry name" value="DNA PROTECTION DURING STARVATION PROTEIN"/>
    <property type="match status" value="1"/>
</dbReference>
<comment type="similarity">
    <text evidence="1 2">Belongs to the Dps family.</text>
</comment>
<dbReference type="PRINTS" id="PR01346">
    <property type="entry name" value="HELNAPAPROT"/>
</dbReference>
<dbReference type="InterPro" id="IPR009078">
    <property type="entry name" value="Ferritin-like_SF"/>
</dbReference>
<keyword evidence="6" id="KW-1185">Reference proteome</keyword>
<protein>
    <submittedName>
        <fullName evidence="5">Putative ferritin Dps family protein</fullName>
    </submittedName>
</protein>
<dbReference type="InterPro" id="IPR023188">
    <property type="entry name" value="DPS_DNA-bd_CS"/>
</dbReference>
<dbReference type="KEGG" id="nga:Ngar_c30990"/>
<gene>
    <name evidence="5" type="ordered locus">Ngar_c30990</name>
</gene>
<name>K0IJ26_NITGG</name>
<evidence type="ECO:0000313" key="6">
    <source>
        <dbReference type="Proteomes" id="UP000008037"/>
    </source>
</evidence>
<evidence type="ECO:0000256" key="1">
    <source>
        <dbReference type="ARBA" id="ARBA00009497"/>
    </source>
</evidence>
<dbReference type="EMBL" id="CP002408">
    <property type="protein sequence ID" value="AFU60015.1"/>
    <property type="molecule type" value="Genomic_DNA"/>
</dbReference>
<dbReference type="GO" id="GO:0016722">
    <property type="term" value="F:oxidoreductase activity, acting on metal ions"/>
    <property type="evidence" value="ECO:0007669"/>
    <property type="project" value="InterPro"/>
</dbReference>
<dbReference type="Gene3D" id="1.20.1260.10">
    <property type="match status" value="1"/>
</dbReference>
<dbReference type="PATRIC" id="fig|1237085.11.peg.3073"/>
<dbReference type="PROSITE" id="PS00818">
    <property type="entry name" value="DPS_1"/>
    <property type="match status" value="1"/>
</dbReference>
<proteinExistence type="inferred from homology"/>
<evidence type="ECO:0000256" key="2">
    <source>
        <dbReference type="RuleBase" id="RU003875"/>
    </source>
</evidence>
<dbReference type="InterPro" id="IPR012347">
    <property type="entry name" value="Ferritin-like"/>
</dbReference>
<accession>K0IJ26</accession>
<dbReference type="BioCyc" id="CNIT1237085:G1324-3099-MONOMER"/>
<keyword evidence="3" id="KW-0175">Coiled coil</keyword>
<dbReference type="PIRSF" id="PIRSF005900">
    <property type="entry name" value="Dps"/>
    <property type="match status" value="1"/>
</dbReference>
<dbReference type="AlphaFoldDB" id="K0IJ26"/>
<sequence length="166" mass="19509">MEKDVKVDIGVKDDARKKLVETLNMRLSDEYVLYTKTRNYHWNVIGPRFSQLHKFFEEQYEILDEMVDEIAERTRQLGGKSLGTLEEFARHSSISEQPGQYPDPQTMISNLLKDHETIIKTLRKNADEADEQYDDMATNDFFLEAVQKHEKMAWMLRAHLEGKDVL</sequence>
<dbReference type="InterPro" id="IPR008331">
    <property type="entry name" value="Ferritin_DPS_dom"/>
</dbReference>
<dbReference type="PANTHER" id="PTHR42932">
    <property type="entry name" value="GENERAL STRESS PROTEIN 20U"/>
    <property type="match status" value="1"/>
</dbReference>
<dbReference type="SUPFAM" id="SSF47240">
    <property type="entry name" value="Ferritin-like"/>
    <property type="match status" value="1"/>
</dbReference>
<evidence type="ECO:0000313" key="5">
    <source>
        <dbReference type="EMBL" id="AFU60015.1"/>
    </source>
</evidence>
<organism evidence="5 6">
    <name type="scientific">Nitrososphaera gargensis (strain Ga9.2)</name>
    <dbReference type="NCBI Taxonomy" id="1237085"/>
    <lineage>
        <taxon>Archaea</taxon>
        <taxon>Nitrososphaerota</taxon>
        <taxon>Nitrososphaeria</taxon>
        <taxon>Nitrososphaerales</taxon>
        <taxon>Nitrososphaeraceae</taxon>
        <taxon>Nitrososphaera</taxon>
    </lineage>
</organism>
<dbReference type="Proteomes" id="UP000008037">
    <property type="component" value="Chromosome"/>
</dbReference>
<evidence type="ECO:0000256" key="3">
    <source>
        <dbReference type="SAM" id="Coils"/>
    </source>
</evidence>
<feature type="coiled-coil region" evidence="3">
    <location>
        <begin position="112"/>
        <end position="139"/>
    </location>
</feature>
<feature type="domain" description="Ferritin/DPS" evidence="4">
    <location>
        <begin position="21"/>
        <end position="161"/>
    </location>
</feature>
<evidence type="ECO:0000259" key="4">
    <source>
        <dbReference type="Pfam" id="PF00210"/>
    </source>
</evidence>
<dbReference type="InterPro" id="IPR002177">
    <property type="entry name" value="DPS_DNA-bd"/>
</dbReference>
<dbReference type="GO" id="GO:0008199">
    <property type="term" value="F:ferric iron binding"/>
    <property type="evidence" value="ECO:0007669"/>
    <property type="project" value="InterPro"/>
</dbReference>
<dbReference type="Pfam" id="PF00210">
    <property type="entry name" value="Ferritin"/>
    <property type="match status" value="1"/>
</dbReference>
<dbReference type="InParanoid" id="K0IJ26"/>